<feature type="domain" description="IraD/Gp25-like" evidence="2">
    <location>
        <begin position="22"/>
        <end position="107"/>
    </location>
</feature>
<name>A0A1M7S3A9_9ACTN</name>
<dbReference type="InterPro" id="IPR007048">
    <property type="entry name" value="IraD/Gp25-like"/>
</dbReference>
<accession>A0A1M7S3A9</accession>
<feature type="region of interest" description="Disordered" evidence="1">
    <location>
        <begin position="1"/>
        <end position="21"/>
    </location>
</feature>
<sequence length="120" mass="13150">MSEVRFPYDVDDRGRTAGADPDRHVRDLVEQVLFTSPGERVNRPDFGCGLMQLVFGPADDTLAAATQLTVTGALQRWLGEHLEVRDTAVSAGDGSVTVTVSYLLRRTGELTTETFRRGLP</sequence>
<dbReference type="EMBL" id="FRDM01000001">
    <property type="protein sequence ID" value="SHN52978.1"/>
    <property type="molecule type" value="Genomic_DNA"/>
</dbReference>
<dbReference type="OrthoDB" id="9802846at2"/>
<evidence type="ECO:0000259" key="2">
    <source>
        <dbReference type="Pfam" id="PF04965"/>
    </source>
</evidence>
<dbReference type="SUPFAM" id="SSF160719">
    <property type="entry name" value="gpW/gp25-like"/>
    <property type="match status" value="1"/>
</dbReference>
<organism evidence="3 4">
    <name type="scientific">Geodermatophilus obscurus</name>
    <dbReference type="NCBI Taxonomy" id="1861"/>
    <lineage>
        <taxon>Bacteria</taxon>
        <taxon>Bacillati</taxon>
        <taxon>Actinomycetota</taxon>
        <taxon>Actinomycetes</taxon>
        <taxon>Geodermatophilales</taxon>
        <taxon>Geodermatophilaceae</taxon>
        <taxon>Geodermatophilus</taxon>
    </lineage>
</organism>
<dbReference type="Proteomes" id="UP000184428">
    <property type="component" value="Unassembled WGS sequence"/>
</dbReference>
<evidence type="ECO:0000313" key="3">
    <source>
        <dbReference type="EMBL" id="SHN52978.1"/>
    </source>
</evidence>
<protein>
    <recommendedName>
        <fullName evidence="2">IraD/Gp25-like domain-containing protein</fullName>
    </recommendedName>
</protein>
<proteinExistence type="predicted"/>
<dbReference type="AlphaFoldDB" id="A0A1M7S3A9"/>
<evidence type="ECO:0000256" key="1">
    <source>
        <dbReference type="SAM" id="MobiDB-lite"/>
    </source>
</evidence>
<gene>
    <name evidence="3" type="ORF">SAMN05660350_00446</name>
</gene>
<dbReference type="Gene3D" id="3.10.450.40">
    <property type="match status" value="1"/>
</dbReference>
<dbReference type="Pfam" id="PF04965">
    <property type="entry name" value="GPW_gp25"/>
    <property type="match status" value="1"/>
</dbReference>
<reference evidence="3 4" key="1">
    <citation type="submission" date="2016-12" db="EMBL/GenBank/DDBJ databases">
        <authorList>
            <person name="Song W.-J."/>
            <person name="Kurnit D.M."/>
        </authorList>
    </citation>
    <scope>NUCLEOTIDE SEQUENCE [LARGE SCALE GENOMIC DNA]</scope>
    <source>
        <strain evidence="3 4">DSM 43162</strain>
    </source>
</reference>
<evidence type="ECO:0000313" key="4">
    <source>
        <dbReference type="Proteomes" id="UP000184428"/>
    </source>
</evidence>
<dbReference type="RefSeq" id="WP_072912382.1">
    <property type="nucleotide sequence ID" value="NZ_FRDM01000001.1"/>
</dbReference>